<dbReference type="GO" id="GO:0009116">
    <property type="term" value="P:nucleoside metabolic process"/>
    <property type="evidence" value="ECO:0007669"/>
    <property type="project" value="InterPro"/>
</dbReference>
<proteinExistence type="predicted"/>
<dbReference type="SUPFAM" id="SSF53167">
    <property type="entry name" value="Purine and uridine phosphorylases"/>
    <property type="match status" value="1"/>
</dbReference>
<feature type="compositionally biased region" description="Basic and acidic residues" evidence="1">
    <location>
        <begin position="278"/>
        <end position="298"/>
    </location>
</feature>
<protein>
    <recommendedName>
        <fullName evidence="2">Nucleoside phosphorylase domain-containing protein</fullName>
    </recommendedName>
</protein>
<evidence type="ECO:0000256" key="1">
    <source>
        <dbReference type="SAM" id="MobiDB-lite"/>
    </source>
</evidence>
<dbReference type="GO" id="GO:0008930">
    <property type="term" value="F:methylthioadenosine nucleosidase activity"/>
    <property type="evidence" value="ECO:0007669"/>
    <property type="project" value="TreeGrafter"/>
</dbReference>
<organism evidence="3 4">
    <name type="scientific">Afipia clevelandensis ATCC 49720</name>
    <dbReference type="NCBI Taxonomy" id="883079"/>
    <lineage>
        <taxon>Bacteria</taxon>
        <taxon>Pseudomonadati</taxon>
        <taxon>Pseudomonadota</taxon>
        <taxon>Alphaproteobacteria</taxon>
        <taxon>Hyphomicrobiales</taxon>
        <taxon>Nitrobacteraceae</taxon>
        <taxon>Afipia</taxon>
    </lineage>
</organism>
<dbReference type="PATRIC" id="fig|883079.3.peg.3714"/>
<dbReference type="RefSeq" id="WP_002714507.1">
    <property type="nucleotide sequence ID" value="NZ_KB375281.1"/>
</dbReference>
<name>K8NZ23_9BRAD</name>
<evidence type="ECO:0000313" key="3">
    <source>
        <dbReference type="EMBL" id="EKS32660.1"/>
    </source>
</evidence>
<dbReference type="Gene3D" id="3.40.50.1580">
    <property type="entry name" value="Nucleoside phosphorylase domain"/>
    <property type="match status" value="1"/>
</dbReference>
<dbReference type="HOGENOM" id="CLU_462833_0_0_5"/>
<dbReference type="GO" id="GO:0005829">
    <property type="term" value="C:cytosol"/>
    <property type="evidence" value="ECO:0007669"/>
    <property type="project" value="TreeGrafter"/>
</dbReference>
<feature type="region of interest" description="Disordered" evidence="1">
    <location>
        <begin position="278"/>
        <end position="303"/>
    </location>
</feature>
<dbReference type="OrthoDB" id="2988699at2"/>
<dbReference type="GO" id="GO:0008782">
    <property type="term" value="F:adenosylhomocysteine nucleosidase activity"/>
    <property type="evidence" value="ECO:0007669"/>
    <property type="project" value="TreeGrafter"/>
</dbReference>
<dbReference type="InterPro" id="IPR035994">
    <property type="entry name" value="Nucleoside_phosphorylase_sf"/>
</dbReference>
<comment type="caution">
    <text evidence="3">The sequence shown here is derived from an EMBL/GenBank/DDBJ whole genome shotgun (WGS) entry which is preliminary data.</text>
</comment>
<evidence type="ECO:0000259" key="2">
    <source>
        <dbReference type="Pfam" id="PF01048"/>
    </source>
</evidence>
<dbReference type="Proteomes" id="UP000001095">
    <property type="component" value="Unassembled WGS sequence"/>
</dbReference>
<dbReference type="PANTHER" id="PTHR46832">
    <property type="entry name" value="5'-METHYLTHIOADENOSINE/S-ADENOSYLHOMOCYSTEINE NUCLEOSIDASE"/>
    <property type="match status" value="1"/>
</dbReference>
<gene>
    <name evidence="3" type="ORF">HMPREF9696_03637</name>
</gene>
<dbReference type="GO" id="GO:0019284">
    <property type="term" value="P:L-methionine salvage from S-adenosylmethionine"/>
    <property type="evidence" value="ECO:0007669"/>
    <property type="project" value="TreeGrafter"/>
</dbReference>
<reference evidence="3 4" key="1">
    <citation type="submission" date="2012-04" db="EMBL/GenBank/DDBJ databases">
        <title>The Genome Sequence of Afipia clevelandensis ATCC 49720.</title>
        <authorList>
            <consortium name="The Broad Institute Genome Sequencing Platform"/>
            <person name="Earl A."/>
            <person name="Ward D."/>
            <person name="Feldgarden M."/>
            <person name="Gevers D."/>
            <person name="Huys G."/>
            <person name="Walker B."/>
            <person name="Young S.K."/>
            <person name="Zeng Q."/>
            <person name="Gargeya S."/>
            <person name="Fitzgerald M."/>
            <person name="Haas B."/>
            <person name="Abouelleil A."/>
            <person name="Alvarado L."/>
            <person name="Arachchi H.M."/>
            <person name="Berlin A."/>
            <person name="Chapman S.B."/>
            <person name="Goldberg J."/>
            <person name="Griggs A."/>
            <person name="Gujja S."/>
            <person name="Hansen M."/>
            <person name="Howarth C."/>
            <person name="Imamovic A."/>
            <person name="Larimer J."/>
            <person name="McCowen C."/>
            <person name="Montmayeur A."/>
            <person name="Murphy C."/>
            <person name="Neiman D."/>
            <person name="Pearson M."/>
            <person name="Priest M."/>
            <person name="Roberts A."/>
            <person name="Saif S."/>
            <person name="Shea T."/>
            <person name="Sisk P."/>
            <person name="Sykes S."/>
            <person name="Wortman J."/>
            <person name="Nusbaum C."/>
            <person name="Birren B."/>
        </authorList>
    </citation>
    <scope>NUCLEOTIDE SEQUENCE [LARGE SCALE GENOMIC DNA]</scope>
    <source>
        <strain evidence="3 4">ATCC 49720</strain>
    </source>
</reference>
<keyword evidence="4" id="KW-1185">Reference proteome</keyword>
<dbReference type="PANTHER" id="PTHR46832:SF1">
    <property type="entry name" value="5'-METHYLTHIOADENOSINE_S-ADENOSYLHOMOCYSTEINE NUCLEOSIDASE"/>
    <property type="match status" value="1"/>
</dbReference>
<dbReference type="AlphaFoldDB" id="K8NZ23"/>
<sequence length="589" mass="66768">MPQEDDISTIGVLTILPKVELAATLLAFGRSPDDPPDIRRDECRYWIVFLNNSDGRKLRIVISCVGNSGNTEVVGPTESMIRHFKPESMLLIGVACGIREFSLGDVVTSAGIWAYEYVKTTKDGVLDRSRLQQTSPHILRDVSFYTAHLKWIEQLVELQSKIPPKMAPRKTLGEPRLHENILVASGEKVLANGELKKLHTKYNLIRAGEMEGYGFVKGCNSVRPITPCMVIRGISDYGDRDKDGGLGDDAPLKDEFHYVSALAAATFARSFLETAYSAREEPSGTKTEEKLPKAEETKSAPASQIARWPNRKTILNAINLDLEQWASMSFPEDPFLTRIRFWRILQSLLSVYTEQLRVFKLPVLGTNIMFLRRQNGASSSWTMTLREADLYWGNDAIWMCIVLENAEKVFVRSHEFSKYYCFLANDEIKATTKRRLGLNGRTLQELFLLNGTDSFSFPSYLTIERHAEEYNKLRTKNSVFDRKTGYGIRITENYAALYDAKSKDGYQRGLSITKASTVNAIVNIPVFAPDKFGNVRYVLGLVNADFYEPIESSEDLDHFLVEIQMSFNRAFRLYIERCGQPMEDVSFPL</sequence>
<dbReference type="InterPro" id="IPR000845">
    <property type="entry name" value="Nucleoside_phosphorylase_d"/>
</dbReference>
<dbReference type="EMBL" id="AGWY01000015">
    <property type="protein sequence ID" value="EKS32660.1"/>
    <property type="molecule type" value="Genomic_DNA"/>
</dbReference>
<accession>K8NZ23</accession>
<feature type="domain" description="Nucleoside phosphorylase" evidence="2">
    <location>
        <begin position="76"/>
        <end position="270"/>
    </location>
</feature>
<dbReference type="Pfam" id="PF01048">
    <property type="entry name" value="PNP_UDP_1"/>
    <property type="match status" value="1"/>
</dbReference>
<evidence type="ECO:0000313" key="4">
    <source>
        <dbReference type="Proteomes" id="UP000001095"/>
    </source>
</evidence>